<keyword evidence="7" id="KW-1185">Reference proteome</keyword>
<accession>A0A1Y2A040</accession>
<dbReference type="GO" id="GO:0005643">
    <property type="term" value="C:nuclear pore"/>
    <property type="evidence" value="ECO:0007669"/>
    <property type="project" value="TreeGrafter"/>
</dbReference>
<feature type="compositionally biased region" description="Low complexity" evidence="4">
    <location>
        <begin position="544"/>
        <end position="584"/>
    </location>
</feature>
<dbReference type="PANTHER" id="PTHR23193:SF23">
    <property type="entry name" value="NUCLEAR PORE COMPLEX PROTEIN NUP153"/>
    <property type="match status" value="1"/>
</dbReference>
<dbReference type="OrthoDB" id="248320at2759"/>
<comment type="caution">
    <text evidence="6">The sequence shown here is derived from an EMBL/GenBank/DDBJ whole genome shotgun (WGS) entry which is preliminary data.</text>
</comment>
<organism evidence="6 7">
    <name type="scientific">Clohesyomyces aquaticus</name>
    <dbReference type="NCBI Taxonomy" id="1231657"/>
    <lineage>
        <taxon>Eukaryota</taxon>
        <taxon>Fungi</taxon>
        <taxon>Dikarya</taxon>
        <taxon>Ascomycota</taxon>
        <taxon>Pezizomycotina</taxon>
        <taxon>Dothideomycetes</taxon>
        <taxon>Pleosporomycetidae</taxon>
        <taxon>Pleosporales</taxon>
        <taxon>Lindgomycetaceae</taxon>
        <taxon>Clohesyomyces</taxon>
    </lineage>
</organism>
<feature type="compositionally biased region" description="Low complexity" evidence="4">
    <location>
        <begin position="810"/>
        <end position="828"/>
    </location>
</feature>
<feature type="compositionally biased region" description="Low complexity" evidence="4">
    <location>
        <begin position="634"/>
        <end position="645"/>
    </location>
</feature>
<feature type="region of interest" description="Disordered" evidence="4">
    <location>
        <begin position="1305"/>
        <end position="1341"/>
    </location>
</feature>
<evidence type="ECO:0000313" key="6">
    <source>
        <dbReference type="EMBL" id="ORY15814.1"/>
    </source>
</evidence>
<dbReference type="SUPFAM" id="SSF117289">
    <property type="entry name" value="Nucleoporin domain"/>
    <property type="match status" value="1"/>
</dbReference>
<feature type="compositionally biased region" description="Polar residues" evidence="4">
    <location>
        <begin position="986"/>
        <end position="1012"/>
    </location>
</feature>
<feature type="compositionally biased region" description="Polar residues" evidence="4">
    <location>
        <begin position="671"/>
        <end position="702"/>
    </location>
</feature>
<feature type="compositionally biased region" description="Low complexity" evidence="4">
    <location>
        <begin position="938"/>
        <end position="951"/>
    </location>
</feature>
<dbReference type="GO" id="GO:0008139">
    <property type="term" value="F:nuclear localization sequence binding"/>
    <property type="evidence" value="ECO:0007669"/>
    <property type="project" value="TreeGrafter"/>
</dbReference>
<feature type="compositionally biased region" description="Polar residues" evidence="4">
    <location>
        <begin position="795"/>
        <end position="809"/>
    </location>
</feature>
<feature type="compositionally biased region" description="Polar residues" evidence="4">
    <location>
        <begin position="1026"/>
        <end position="1035"/>
    </location>
</feature>
<feature type="region of interest" description="Disordered" evidence="4">
    <location>
        <begin position="504"/>
        <end position="598"/>
    </location>
</feature>
<dbReference type="PANTHER" id="PTHR23193">
    <property type="entry name" value="NUCLEAR PORE COMPLEX PROTEIN NUP"/>
    <property type="match status" value="1"/>
</dbReference>
<evidence type="ECO:0000256" key="3">
    <source>
        <dbReference type="ARBA" id="ARBA00023242"/>
    </source>
</evidence>
<evidence type="ECO:0000256" key="4">
    <source>
        <dbReference type="SAM" id="MobiDB-lite"/>
    </source>
</evidence>
<dbReference type="Pfam" id="PF16755">
    <property type="entry name" value="Beta-prop_NUP159_NUP214"/>
    <property type="match status" value="1"/>
</dbReference>
<dbReference type="Gene3D" id="2.130.10.10">
    <property type="entry name" value="YVTN repeat-like/Quinoprotein amine dehydrogenase"/>
    <property type="match status" value="1"/>
</dbReference>
<feature type="compositionally biased region" description="Polar residues" evidence="4">
    <location>
        <begin position="521"/>
        <end position="531"/>
    </location>
</feature>
<dbReference type="GO" id="GO:0006606">
    <property type="term" value="P:protein import into nucleus"/>
    <property type="evidence" value="ECO:0007669"/>
    <property type="project" value="TreeGrafter"/>
</dbReference>
<dbReference type="InterPro" id="IPR026054">
    <property type="entry name" value="Nucleoporin"/>
</dbReference>
<feature type="compositionally biased region" description="Polar residues" evidence="4">
    <location>
        <begin position="959"/>
        <end position="977"/>
    </location>
</feature>
<comment type="subcellular location">
    <subcellularLocation>
        <location evidence="1">Nucleus</location>
    </subcellularLocation>
</comment>
<dbReference type="GO" id="GO:0006405">
    <property type="term" value="P:RNA export from nucleus"/>
    <property type="evidence" value="ECO:0007669"/>
    <property type="project" value="TreeGrafter"/>
</dbReference>
<proteinExistence type="predicted"/>
<evidence type="ECO:0000313" key="7">
    <source>
        <dbReference type="Proteomes" id="UP000193144"/>
    </source>
</evidence>
<dbReference type="EMBL" id="MCFA01000022">
    <property type="protein sequence ID" value="ORY15814.1"/>
    <property type="molecule type" value="Genomic_DNA"/>
</dbReference>
<feature type="compositionally biased region" description="Acidic residues" evidence="4">
    <location>
        <begin position="879"/>
        <end position="901"/>
    </location>
</feature>
<protein>
    <recommendedName>
        <fullName evidence="5">Nucleoporin Nup159/Nup146 N-terminal domain-containing protein</fullName>
    </recommendedName>
</protein>
<dbReference type="InterPro" id="IPR015943">
    <property type="entry name" value="WD40/YVTN_repeat-like_dom_sf"/>
</dbReference>
<evidence type="ECO:0000256" key="2">
    <source>
        <dbReference type="ARBA" id="ARBA00022448"/>
    </source>
</evidence>
<feature type="compositionally biased region" description="Polar residues" evidence="4">
    <location>
        <begin position="1309"/>
        <end position="1323"/>
    </location>
</feature>
<dbReference type="GO" id="GO:0017056">
    <property type="term" value="F:structural constituent of nuclear pore"/>
    <property type="evidence" value="ECO:0007669"/>
    <property type="project" value="TreeGrafter"/>
</dbReference>
<reference evidence="6 7" key="1">
    <citation type="submission" date="2016-07" db="EMBL/GenBank/DDBJ databases">
        <title>Pervasive Adenine N6-methylation of Active Genes in Fungi.</title>
        <authorList>
            <consortium name="DOE Joint Genome Institute"/>
            <person name="Mondo S.J."/>
            <person name="Dannebaum R.O."/>
            <person name="Kuo R.C."/>
            <person name="Labutti K."/>
            <person name="Haridas S."/>
            <person name="Kuo A."/>
            <person name="Salamov A."/>
            <person name="Ahrendt S.R."/>
            <person name="Lipzen A."/>
            <person name="Sullivan W."/>
            <person name="Andreopoulos W.B."/>
            <person name="Clum A."/>
            <person name="Lindquist E."/>
            <person name="Daum C."/>
            <person name="Ramamoorthy G.K."/>
            <person name="Gryganskyi A."/>
            <person name="Culley D."/>
            <person name="Magnuson J.K."/>
            <person name="James T.Y."/>
            <person name="O'Malley M.A."/>
            <person name="Stajich J.E."/>
            <person name="Spatafora J.W."/>
            <person name="Visel A."/>
            <person name="Grigoriev I.V."/>
        </authorList>
    </citation>
    <scope>NUCLEOTIDE SEQUENCE [LARGE SCALE GENOMIC DNA]</scope>
    <source>
        <strain evidence="6 7">CBS 115471</strain>
    </source>
</reference>
<gene>
    <name evidence="6" type="ORF">BCR34DRAFT_477318</name>
</gene>
<keyword evidence="2" id="KW-0813">Transport</keyword>
<keyword evidence="3" id="KW-0539">Nucleus</keyword>
<feature type="compositionally biased region" description="Polar residues" evidence="4">
    <location>
        <begin position="646"/>
        <end position="655"/>
    </location>
</feature>
<feature type="compositionally biased region" description="Low complexity" evidence="4">
    <location>
        <begin position="656"/>
        <end position="670"/>
    </location>
</feature>
<dbReference type="InterPro" id="IPR039462">
    <property type="entry name" value="Nup159/Nup146_N"/>
</dbReference>
<sequence>MAYAFSSPAGGAPSANAGPEVAAIETEGLGFAAFAGEKKLQILPDPWPRHSLPPSSASLLSVASRRGLLAAASPKALVLCSTDNIRKAFDREASQDNAIVDFKPDATISLPQLRQLAFSSNENFLVLAAEKGGGLAVYKVDDLMSSRTDPGLQLSTGQISVRALVPNPAHEKEQSFAVVLDNGGFILADVNQGQLIPLLPEGVSCAAWSAKGKQVVVGLKNGTAVQYTPEGEVKATIPRPPADDKSWPVSGIYWLSNDEFFIIHSPPTADPADADAMEVADESVYHFVKTEKERKSFTFSRCPYELCLSSMGPQRTPPLRFSVNRLRGWRPNLEDMLILGASNCSEFPVLTNTSAPIAPCQEVLNDYTVTALLDNRRAILPQFIAENESFDSLTIGEAVDLSSKAKILRPIPMDEEITESPTPLPAFLALNHQGRLSAWWVVYDKSIRAGTGYPSLIALSEGQESAATSTPALTSGASQPAAGSMFNKPAATFAAPTTSTFGSTGFSSGNNAPGKPVQPSFGASSFGSQPAQPAFGSPSAIRTPAFGAPSPFGAAGAIGNRTSPWATASATTPAASQTQQNPFSGGTGGASGFSKFGGSTTPGTGSAFSSFGSLGAGQSPSPFGSLAGQKSERSAFAGTGAASTAPKSLTTQPSFGSTVTVGSSMGGASTLSSWANTPAGQSGSVFGQGTSSFASTSTNNESDMGDAENRERDEATPTPQALPQPAKGLFGLPSASFSLGSTFKGDGTAKDDLPKPPAPSDKSLFGGEFASALGSSSKPPATPIKKEEEEPRLQGISTTPVSPPNETLFPSTTPKAPPAQKAASTSPAESPIGEDAPLPPDPATWKPSEKADDSLPPLAGSPGIKVEAPDSSVPSSPLGDDDEGGGDLSVEEQDEEDEEPSPSDAARKSRPLGRYTLQDSVNQSPRIFPAAPTPPVKSGASSRSDSRGPSRPAAPPYFGQNTKPGVSPLFGQSSTPTGMPKPKTIFPQQASRAQQLRGPSSPVRSASTSAIGTRQPVPRPQPTTTLSGSMQQQRKPPTPQPEVSDLSDDEDERIRQELASSIVPSRTLDSFLAHHDYTGSVTKSGIPGQIELMYRDINSMVDTLGLNARNLAAFIKYHSKPTRQDELTRYDLQEVLDQGEDGPWYEEWCLAEVDDLKTLEIELEKTLEVGKVQNVLDKLARLARLLREDSKLQTKINEVRREIINRRDPEKAEHLRKASLPKEQADQQKALRTQYANLLSMLGKVEEAVFILKSKLAAYDAVNGKTAAVPTVEAVKKTINKMIQMTEKKNNDILLLEAQMRKIGLENGRPTSSSSRNVGTPQRSRAAREVATPPTNRSRMSISELNRRAMTPEDSTPSRGYGLFYTPTGSPTQNGEHGKMGVDDLDRFDVEGLRERSLRRKKVAGTLTDALMKRGIKVTKVA</sequence>
<dbReference type="STRING" id="1231657.A0A1Y2A040"/>
<evidence type="ECO:0000256" key="1">
    <source>
        <dbReference type="ARBA" id="ARBA00004123"/>
    </source>
</evidence>
<feature type="region of interest" description="Disordered" evidence="4">
    <location>
        <begin position="619"/>
        <end position="1052"/>
    </location>
</feature>
<dbReference type="Proteomes" id="UP000193144">
    <property type="component" value="Unassembled WGS sequence"/>
</dbReference>
<evidence type="ECO:0000259" key="5">
    <source>
        <dbReference type="Pfam" id="PF16755"/>
    </source>
</evidence>
<feature type="domain" description="Nucleoporin Nup159/Nup146 N-terminal" evidence="5">
    <location>
        <begin position="53"/>
        <end position="436"/>
    </location>
</feature>
<feature type="compositionally biased region" description="Low complexity" evidence="4">
    <location>
        <begin position="716"/>
        <end position="726"/>
    </location>
</feature>
<name>A0A1Y2A040_9PLEO</name>